<dbReference type="Gene3D" id="3.20.20.100">
    <property type="entry name" value="NADP-dependent oxidoreductase domain"/>
    <property type="match status" value="1"/>
</dbReference>
<sequence length="347" mass="37704">MMTDLKLRPLGKTDVRVTSLGLGTVPISGFNADVPYEEFEATILAGYAAGIRYFDCAPMYGFGKSEHFLGHALRVNKLRDNVVVSTKVGRVLKPASRTKKLDTVYGIEWIDPLPFLDTYDYTYDGIMRSFEDSQQRLGLDYIDVLLVHDVGRAWHGDQSEFYWDQLRASGYKALDELRSTKCVSAIGLGVNETDSVVGVSREFPIDCALVAGRYTLLNHEPLNSAFDELLSRNVSIIAGGIFNSGILATGTGGAMATYDYGKVPMAVLDRVRAIESVCKDYSVSLPAAAMQFVYAHPAVATLVMGAKSSAEVNQNVTAINERIPAAFWNALQSAGLLPTVAPLPAAV</sequence>
<reference evidence="2 3" key="1">
    <citation type="submission" date="2017-09" db="EMBL/GenBank/DDBJ databases">
        <title>Comparative genomics of rhizobia isolated from Phaseolus vulgaris in China.</title>
        <authorList>
            <person name="Tong W."/>
        </authorList>
    </citation>
    <scope>NUCLEOTIDE SEQUENCE [LARGE SCALE GENOMIC DNA]</scope>
    <source>
        <strain evidence="2 3">PCH1</strain>
    </source>
</reference>
<feature type="domain" description="NADP-dependent oxidoreductase" evidence="1">
    <location>
        <begin position="20"/>
        <end position="333"/>
    </location>
</feature>
<dbReference type="GO" id="GO:0005829">
    <property type="term" value="C:cytosol"/>
    <property type="evidence" value="ECO:0007669"/>
    <property type="project" value="TreeGrafter"/>
</dbReference>
<evidence type="ECO:0000313" key="2">
    <source>
        <dbReference type="EMBL" id="PDT46706.1"/>
    </source>
</evidence>
<protein>
    <submittedName>
        <fullName evidence="2">Aldo/keto reductase</fullName>
    </submittedName>
</protein>
<dbReference type="Proteomes" id="UP000220353">
    <property type="component" value="Unassembled WGS sequence"/>
</dbReference>
<organism evidence="2 3">
    <name type="scientific">Rhizobium fredii</name>
    <name type="common">Sinorhizobium fredii</name>
    <dbReference type="NCBI Taxonomy" id="380"/>
    <lineage>
        <taxon>Bacteria</taxon>
        <taxon>Pseudomonadati</taxon>
        <taxon>Pseudomonadota</taxon>
        <taxon>Alphaproteobacteria</taxon>
        <taxon>Hyphomicrobiales</taxon>
        <taxon>Rhizobiaceae</taxon>
        <taxon>Sinorhizobium/Ensifer group</taxon>
        <taxon>Sinorhizobium</taxon>
    </lineage>
</organism>
<dbReference type="SUPFAM" id="SSF51430">
    <property type="entry name" value="NAD(P)-linked oxidoreductase"/>
    <property type="match status" value="1"/>
</dbReference>
<dbReference type="Pfam" id="PF00248">
    <property type="entry name" value="Aldo_ket_red"/>
    <property type="match status" value="1"/>
</dbReference>
<dbReference type="InterPro" id="IPR020471">
    <property type="entry name" value="AKR"/>
</dbReference>
<gene>
    <name evidence="2" type="ORF">CO661_16820</name>
</gene>
<dbReference type="InterPro" id="IPR036812">
    <property type="entry name" value="NAD(P)_OxRdtase_dom_sf"/>
</dbReference>
<dbReference type="GO" id="GO:0016491">
    <property type="term" value="F:oxidoreductase activity"/>
    <property type="evidence" value="ECO:0007669"/>
    <property type="project" value="InterPro"/>
</dbReference>
<accession>A0A2A6LWU9</accession>
<evidence type="ECO:0000313" key="3">
    <source>
        <dbReference type="Proteomes" id="UP000220353"/>
    </source>
</evidence>
<dbReference type="PANTHER" id="PTHR42686:SF1">
    <property type="entry name" value="GH17980P-RELATED"/>
    <property type="match status" value="1"/>
</dbReference>
<dbReference type="InterPro" id="IPR023210">
    <property type="entry name" value="NADP_OxRdtase_dom"/>
</dbReference>
<dbReference type="AlphaFoldDB" id="A0A2A6LWU9"/>
<dbReference type="EMBL" id="NWTC01000012">
    <property type="protein sequence ID" value="PDT46706.1"/>
    <property type="molecule type" value="Genomic_DNA"/>
</dbReference>
<evidence type="ECO:0000259" key="1">
    <source>
        <dbReference type="Pfam" id="PF00248"/>
    </source>
</evidence>
<dbReference type="PANTHER" id="PTHR42686">
    <property type="entry name" value="GH17980P-RELATED"/>
    <property type="match status" value="1"/>
</dbReference>
<comment type="caution">
    <text evidence="2">The sequence shown here is derived from an EMBL/GenBank/DDBJ whole genome shotgun (WGS) entry which is preliminary data.</text>
</comment>
<name>A0A2A6LWU9_RHIFR</name>
<proteinExistence type="predicted"/>